<evidence type="ECO:0000256" key="6">
    <source>
        <dbReference type="ARBA" id="ARBA00022989"/>
    </source>
</evidence>
<feature type="transmembrane region" description="Helical" evidence="8">
    <location>
        <begin position="235"/>
        <end position="253"/>
    </location>
</feature>
<comment type="similarity">
    <text evidence="2">Belongs to the binding-protein-dependent transport system permease family. FecCD subfamily.</text>
</comment>
<dbReference type="AlphaFoldDB" id="A0A852R830"/>
<feature type="transmembrane region" description="Helical" evidence="8">
    <location>
        <begin position="20"/>
        <end position="40"/>
    </location>
</feature>
<evidence type="ECO:0000256" key="4">
    <source>
        <dbReference type="ARBA" id="ARBA00022475"/>
    </source>
</evidence>
<evidence type="ECO:0000256" key="2">
    <source>
        <dbReference type="ARBA" id="ARBA00007935"/>
    </source>
</evidence>
<dbReference type="InterPro" id="IPR000522">
    <property type="entry name" value="ABC_transptr_permease_BtuC"/>
</dbReference>
<name>A0A852R830_9MICO</name>
<sequence length="292" mass="29966">MSTDPTSWSTQEVILTQVRLPRVLTAACVGAGLAVSGVALQTVLRNPLAEPYLLGVSSGASLGAVSVILLGLTLALPFAAFVGGTLALTVTLFLSGSQRRSSSERVILAGVATTALFSACTSFIIFQSPDSDSYRQVLHWLLGSLGGSNWSTVLIAAVTLAVFGSALAASSRLLGVFKLGDNDIESLGINVRVSRAWVLSLAALVAAGMVSVSGAIGFVGLIVPHLARPFASGSVTKHLVASALIGALLLTWADTLSRIAAQPQELPVGITTSVLGAVAFGVIMFRQQKGHS</sequence>
<dbReference type="PANTHER" id="PTHR30472">
    <property type="entry name" value="FERRIC ENTEROBACTIN TRANSPORT SYSTEM PERMEASE PROTEIN"/>
    <property type="match status" value="1"/>
</dbReference>
<dbReference type="GO" id="GO:0005886">
    <property type="term" value="C:plasma membrane"/>
    <property type="evidence" value="ECO:0007669"/>
    <property type="project" value="UniProtKB-SubCell"/>
</dbReference>
<dbReference type="CDD" id="cd06550">
    <property type="entry name" value="TM_ABC_iron-siderophores_like"/>
    <property type="match status" value="1"/>
</dbReference>
<dbReference type="InterPro" id="IPR037294">
    <property type="entry name" value="ABC_BtuC-like"/>
</dbReference>
<keyword evidence="4" id="KW-1003">Cell membrane</keyword>
<dbReference type="GO" id="GO:0033214">
    <property type="term" value="P:siderophore-iron import into cell"/>
    <property type="evidence" value="ECO:0007669"/>
    <property type="project" value="TreeGrafter"/>
</dbReference>
<keyword evidence="3" id="KW-0813">Transport</keyword>
<proteinExistence type="inferred from homology"/>
<comment type="subcellular location">
    <subcellularLocation>
        <location evidence="1">Cell membrane</location>
        <topology evidence="1">Multi-pass membrane protein</topology>
    </subcellularLocation>
</comment>
<feature type="transmembrane region" description="Helical" evidence="8">
    <location>
        <begin position="196"/>
        <end position="223"/>
    </location>
</feature>
<dbReference type="FunFam" id="1.10.3470.10:FF:000001">
    <property type="entry name" value="Vitamin B12 ABC transporter permease BtuC"/>
    <property type="match status" value="1"/>
</dbReference>
<evidence type="ECO:0000313" key="9">
    <source>
        <dbReference type="EMBL" id="NYD25426.1"/>
    </source>
</evidence>
<evidence type="ECO:0000256" key="3">
    <source>
        <dbReference type="ARBA" id="ARBA00022448"/>
    </source>
</evidence>
<feature type="transmembrane region" description="Helical" evidence="8">
    <location>
        <begin position="106"/>
        <end position="126"/>
    </location>
</feature>
<accession>A0A852R830</accession>
<organism evidence="9 10">
    <name type="scientific">Leucobacter aridicollis</name>
    <dbReference type="NCBI Taxonomy" id="283878"/>
    <lineage>
        <taxon>Bacteria</taxon>
        <taxon>Bacillati</taxon>
        <taxon>Actinomycetota</taxon>
        <taxon>Actinomycetes</taxon>
        <taxon>Micrococcales</taxon>
        <taxon>Microbacteriaceae</taxon>
        <taxon>Leucobacter</taxon>
    </lineage>
</organism>
<dbReference type="EMBL" id="JACCBD010000001">
    <property type="protein sequence ID" value="NYD25426.1"/>
    <property type="molecule type" value="Genomic_DNA"/>
</dbReference>
<evidence type="ECO:0000313" key="10">
    <source>
        <dbReference type="Proteomes" id="UP000586095"/>
    </source>
</evidence>
<dbReference type="GO" id="GO:0022857">
    <property type="term" value="F:transmembrane transporter activity"/>
    <property type="evidence" value="ECO:0007669"/>
    <property type="project" value="InterPro"/>
</dbReference>
<comment type="caution">
    <text evidence="9">The sequence shown here is derived from an EMBL/GenBank/DDBJ whole genome shotgun (WGS) entry which is preliminary data.</text>
</comment>
<keyword evidence="5 8" id="KW-0812">Transmembrane</keyword>
<gene>
    <name evidence="9" type="ORF">BJ960_000229</name>
</gene>
<dbReference type="Pfam" id="PF01032">
    <property type="entry name" value="FecCD"/>
    <property type="match status" value="1"/>
</dbReference>
<reference evidence="9 10" key="1">
    <citation type="submission" date="2020-07" db="EMBL/GenBank/DDBJ databases">
        <title>Sequencing the genomes of 1000 actinobacteria strains.</title>
        <authorList>
            <person name="Klenk H.-P."/>
        </authorList>
    </citation>
    <scope>NUCLEOTIDE SEQUENCE [LARGE SCALE GENOMIC DNA]</scope>
    <source>
        <strain evidence="9 10">DSM 17380</strain>
    </source>
</reference>
<evidence type="ECO:0000256" key="7">
    <source>
        <dbReference type="ARBA" id="ARBA00023136"/>
    </source>
</evidence>
<dbReference type="SUPFAM" id="SSF81345">
    <property type="entry name" value="ABC transporter involved in vitamin B12 uptake, BtuC"/>
    <property type="match status" value="1"/>
</dbReference>
<protein>
    <submittedName>
        <fullName evidence="9">Iron complex transport system permease protein</fullName>
    </submittedName>
</protein>
<evidence type="ECO:0000256" key="5">
    <source>
        <dbReference type="ARBA" id="ARBA00022692"/>
    </source>
</evidence>
<feature type="transmembrane region" description="Helical" evidence="8">
    <location>
        <begin position="78"/>
        <end position="94"/>
    </location>
</feature>
<evidence type="ECO:0000256" key="8">
    <source>
        <dbReference type="SAM" id="Phobius"/>
    </source>
</evidence>
<keyword evidence="10" id="KW-1185">Reference proteome</keyword>
<dbReference type="PANTHER" id="PTHR30472:SF67">
    <property type="entry name" value="PERMEASE OF ABC TRANSPORTER-RELATED"/>
    <property type="match status" value="1"/>
</dbReference>
<feature type="transmembrane region" description="Helical" evidence="8">
    <location>
        <begin position="150"/>
        <end position="175"/>
    </location>
</feature>
<keyword evidence="7 8" id="KW-0472">Membrane</keyword>
<evidence type="ECO:0000256" key="1">
    <source>
        <dbReference type="ARBA" id="ARBA00004651"/>
    </source>
</evidence>
<feature type="transmembrane region" description="Helical" evidence="8">
    <location>
        <begin position="265"/>
        <end position="285"/>
    </location>
</feature>
<dbReference type="Proteomes" id="UP000586095">
    <property type="component" value="Unassembled WGS sequence"/>
</dbReference>
<dbReference type="Gene3D" id="1.10.3470.10">
    <property type="entry name" value="ABC transporter involved in vitamin B12 uptake, BtuC"/>
    <property type="match status" value="1"/>
</dbReference>
<keyword evidence="6 8" id="KW-1133">Transmembrane helix</keyword>